<dbReference type="EMBL" id="KC477283">
    <property type="protein sequence ID" value="AGM20681.1"/>
    <property type="molecule type" value="Genomic_DNA"/>
</dbReference>
<dbReference type="InterPro" id="IPR025064">
    <property type="entry name" value="DUF4005"/>
</dbReference>
<dbReference type="Pfam" id="PF00612">
    <property type="entry name" value="IQ"/>
    <property type="match status" value="1"/>
</dbReference>
<feature type="compositionally biased region" description="Polar residues" evidence="4">
    <location>
        <begin position="865"/>
        <end position="874"/>
    </location>
</feature>
<feature type="compositionally biased region" description="Low complexity" evidence="4">
    <location>
        <begin position="578"/>
        <end position="593"/>
    </location>
</feature>
<evidence type="ECO:0000313" key="6">
    <source>
        <dbReference type="EMBL" id="AGM20681.1"/>
    </source>
</evidence>
<comment type="subunit">
    <text evidence="3">Binds to multiple calmodulin (CaM) in the presence of Ca(2+) and CaM-like proteins.</text>
</comment>
<feature type="region of interest" description="Disordered" evidence="4">
    <location>
        <begin position="578"/>
        <end position="611"/>
    </location>
</feature>
<feature type="compositionally biased region" description="Basic and acidic residues" evidence="4">
    <location>
        <begin position="913"/>
        <end position="922"/>
    </location>
</feature>
<feature type="compositionally biased region" description="Polar residues" evidence="4">
    <location>
        <begin position="799"/>
        <end position="812"/>
    </location>
</feature>
<dbReference type="PANTHER" id="PTHR32295:SF154">
    <property type="entry name" value="PROTEIN IQ-DOMAIN 32"/>
    <property type="match status" value="1"/>
</dbReference>
<feature type="compositionally biased region" description="Basic and acidic residues" evidence="4">
    <location>
        <begin position="696"/>
        <end position="706"/>
    </location>
</feature>
<reference evidence="6" key="1">
    <citation type="journal article" date="2013" name="PLoS ONE">
        <title>Sexual Dimorphism Floral MicroRNA Profiling and Target Gene Expression in Andromonoecious Poplar (Populus tomentosa).</title>
        <authorList>
            <person name="Song Y."/>
            <person name="Ma K."/>
            <person name="Ci D."/>
            <person name="Zhang Z."/>
            <person name="Zhang D."/>
        </authorList>
    </citation>
    <scope>NUCLEOTIDE SEQUENCE</scope>
</reference>
<protein>
    <submittedName>
        <fullName evidence="6">CAML2</fullName>
    </submittedName>
</protein>
<keyword evidence="1" id="KW-0112">Calmodulin-binding</keyword>
<feature type="compositionally biased region" description="Polar residues" evidence="4">
    <location>
        <begin position="485"/>
        <end position="509"/>
    </location>
</feature>
<evidence type="ECO:0000256" key="4">
    <source>
        <dbReference type="SAM" id="MobiDB-lite"/>
    </source>
</evidence>
<dbReference type="PROSITE" id="PS50096">
    <property type="entry name" value="IQ"/>
    <property type="match status" value="1"/>
</dbReference>
<accession>R4TV52</accession>
<evidence type="ECO:0000256" key="2">
    <source>
        <dbReference type="ARBA" id="ARBA00024341"/>
    </source>
</evidence>
<feature type="compositionally biased region" description="Basic and acidic residues" evidence="4">
    <location>
        <begin position="723"/>
        <end position="736"/>
    </location>
</feature>
<dbReference type="InterPro" id="IPR000048">
    <property type="entry name" value="IQ_motif_EF-hand-BS"/>
</dbReference>
<dbReference type="Gene3D" id="1.20.5.190">
    <property type="match status" value="1"/>
</dbReference>
<feature type="compositionally biased region" description="Polar residues" evidence="4">
    <location>
        <begin position="759"/>
        <end position="769"/>
    </location>
</feature>
<dbReference type="PANTHER" id="PTHR32295">
    <property type="entry name" value="IQ-DOMAIN 5-RELATED"/>
    <property type="match status" value="1"/>
</dbReference>
<evidence type="ECO:0000256" key="1">
    <source>
        <dbReference type="ARBA" id="ARBA00022860"/>
    </source>
</evidence>
<feature type="compositionally biased region" description="Polar residues" evidence="4">
    <location>
        <begin position="893"/>
        <end position="910"/>
    </location>
</feature>
<feature type="compositionally biased region" description="Basic and acidic residues" evidence="4">
    <location>
        <begin position="513"/>
        <end position="528"/>
    </location>
</feature>
<proteinExistence type="inferred from homology"/>
<comment type="similarity">
    <text evidence="2">Belongs to the IQD family.</text>
</comment>
<feature type="region of interest" description="Disordered" evidence="4">
    <location>
        <begin position="420"/>
        <end position="443"/>
    </location>
</feature>
<dbReference type="GO" id="GO:0005516">
    <property type="term" value="F:calmodulin binding"/>
    <property type="evidence" value="ECO:0007669"/>
    <property type="project" value="UniProtKB-KW"/>
</dbReference>
<feature type="domain" description="DUF4005" evidence="5">
    <location>
        <begin position="833"/>
        <end position="907"/>
    </location>
</feature>
<feature type="region of interest" description="Disordered" evidence="4">
    <location>
        <begin position="658"/>
        <end position="922"/>
    </location>
</feature>
<dbReference type="Pfam" id="PF13178">
    <property type="entry name" value="DUF4005"/>
    <property type="match status" value="1"/>
</dbReference>
<feature type="region of interest" description="Disordered" evidence="4">
    <location>
        <begin position="474"/>
        <end position="557"/>
    </location>
</feature>
<evidence type="ECO:0000259" key="5">
    <source>
        <dbReference type="Pfam" id="PF13178"/>
    </source>
</evidence>
<organism evidence="6">
    <name type="scientific">Populus tomentosa</name>
    <name type="common">Chinese white poplar</name>
    <dbReference type="NCBI Taxonomy" id="118781"/>
    <lineage>
        <taxon>Eukaryota</taxon>
        <taxon>Viridiplantae</taxon>
        <taxon>Streptophyta</taxon>
        <taxon>Embryophyta</taxon>
        <taxon>Tracheophyta</taxon>
        <taxon>Spermatophyta</taxon>
        <taxon>Magnoliopsida</taxon>
        <taxon>eudicotyledons</taxon>
        <taxon>Gunneridae</taxon>
        <taxon>Pentapetalae</taxon>
        <taxon>rosids</taxon>
        <taxon>fabids</taxon>
        <taxon>Malpighiales</taxon>
        <taxon>Salicaceae</taxon>
        <taxon>Saliceae</taxon>
        <taxon>Populus</taxon>
    </lineage>
</organism>
<feature type="compositionally biased region" description="Basic and acidic residues" evidence="4">
    <location>
        <begin position="658"/>
        <end position="686"/>
    </location>
</feature>
<dbReference type="AlphaFoldDB" id="R4TV52"/>
<sequence>MGRSASCLKIITCGSDSADRDDLQLPESNGSSDKRGWSFRKKSARHRVLSNTVISEITPSSVNKEIPSSHLNPTITEEKPQLLDKLQLSENPQLCASTDQEVAETIVFTNDANEVDDRVEESVVIVIQAAVRSLLDGQFRMCIKELHECMLFMAAQKELLKLKNVVKLQAAVRGYLVRQHAIGTLRCVQAIVKMQALVRARRARLSPESSYVENEVGGKHGKPISKTSVMLLNLNKNVLTTGHCLYKSFCLRVQIDKWFGYVDDAVLAQPTVQMKLLVLQNFCLMSQILHLVLKLTWQLVAGEESEEMEVQNQREIRRALPLQGNSLPKSPDSLIEAFFSFCFQEKESSVIIPNATYTSIEKLVGNSFARQTKPIHIKCDSSKRNSAWNWLERWMSVSSVEPTPKPEFITEQLEIEERENFTSSVQTRVPPEEFCESEDSKSNTKEIALPFESEESLIKSDAFDFKFQVCHPNSPLPGDILEQPQPETSNKSDAEETSITINSLPNQPIESEVNSKRVTDSLPHKLELDGEQPDQPKRSMKRGASEQLETEGKKFVYGSRKASNPAFIAAQTKFEGLSSTASLSRSFSSSHQDSGVESNTEISGIDTESRTRELDMAENSVPHNSRVQYVGSECGTELSVTSTLDSPDVFEVGAAELEHEAKVSGEETRNPNRKKDLDVEDKDSSKDPVSTLSRLDQPEKLEDVKGESANTIVDAASAQEEMNPEKSVSDVKRELNSEAGGLAYRSSPEASPRSHATVPESQGTPSSQLSVKAKKSRADKSSSSQKRKSISASKRSPSNPNHDSGAGTSVEQLSKDQKNGKRHNSFGSPKPDSTDQEPRDSSSSSSPSLPRFMKATESARAKVNAISSPRSSPDVQDRDFIKKRQSLPGANGRQGSPRIQRSMSQAQQGAKGNDSHIVHGIL</sequence>
<name>R4TV52_POPTO</name>
<feature type="region of interest" description="Disordered" evidence="4">
    <location>
        <begin position="19"/>
        <end position="39"/>
    </location>
</feature>
<evidence type="ECO:0000256" key="3">
    <source>
        <dbReference type="ARBA" id="ARBA00024378"/>
    </source>
</evidence>